<dbReference type="Pfam" id="PF00615">
    <property type="entry name" value="RGS"/>
    <property type="match status" value="1"/>
</dbReference>
<dbReference type="SUPFAM" id="SSF48097">
    <property type="entry name" value="Regulator of G-protein signaling, RGS"/>
    <property type="match status" value="1"/>
</dbReference>
<dbReference type="GO" id="GO:0005737">
    <property type="term" value="C:cytoplasm"/>
    <property type="evidence" value="ECO:0007669"/>
    <property type="project" value="TreeGrafter"/>
</dbReference>
<dbReference type="Proteomes" id="UP000274756">
    <property type="component" value="Unassembled WGS sequence"/>
</dbReference>
<evidence type="ECO:0000313" key="3">
    <source>
        <dbReference type="Proteomes" id="UP000274756"/>
    </source>
</evidence>
<protein>
    <recommendedName>
        <fullName evidence="1">RGS domain-containing protein</fullName>
    </recommendedName>
</protein>
<name>A0A3P7PXV6_DRAME</name>
<dbReference type="OrthoDB" id="196547at2759"/>
<dbReference type="GO" id="GO:0005096">
    <property type="term" value="F:GTPase activator activity"/>
    <property type="evidence" value="ECO:0007669"/>
    <property type="project" value="InterPro"/>
</dbReference>
<reference evidence="2 3" key="1">
    <citation type="submission" date="2018-11" db="EMBL/GenBank/DDBJ databases">
        <authorList>
            <consortium name="Pathogen Informatics"/>
        </authorList>
    </citation>
    <scope>NUCLEOTIDE SEQUENCE [LARGE SCALE GENOMIC DNA]</scope>
</reference>
<feature type="domain" description="RGS" evidence="1">
    <location>
        <begin position="10"/>
        <end position="108"/>
    </location>
</feature>
<dbReference type="GO" id="GO:0005634">
    <property type="term" value="C:nucleus"/>
    <property type="evidence" value="ECO:0007669"/>
    <property type="project" value="TreeGrafter"/>
</dbReference>
<dbReference type="InterPro" id="IPR044926">
    <property type="entry name" value="RGS_subdomain_2"/>
</dbReference>
<dbReference type="InterPro" id="IPR046995">
    <property type="entry name" value="RGS10/12/14-like"/>
</dbReference>
<gene>
    <name evidence="2" type="ORF">DME_LOCUS9823</name>
</gene>
<keyword evidence="3" id="KW-1185">Reference proteome</keyword>
<dbReference type="SMART" id="SM00315">
    <property type="entry name" value="RGS"/>
    <property type="match status" value="1"/>
</dbReference>
<dbReference type="GO" id="GO:0005886">
    <property type="term" value="C:plasma membrane"/>
    <property type="evidence" value="ECO:0007669"/>
    <property type="project" value="TreeGrafter"/>
</dbReference>
<dbReference type="PANTHER" id="PTHR45945">
    <property type="entry name" value="REGULATOR OF G-PROTEIN SIGNALING LOCO"/>
    <property type="match status" value="1"/>
</dbReference>
<dbReference type="InterPro" id="IPR036305">
    <property type="entry name" value="RGS_sf"/>
</dbReference>
<proteinExistence type="predicted"/>
<dbReference type="InterPro" id="IPR016137">
    <property type="entry name" value="RGS"/>
</dbReference>
<evidence type="ECO:0000259" key="1">
    <source>
        <dbReference type="PROSITE" id="PS50132"/>
    </source>
</evidence>
<organism evidence="2 3">
    <name type="scientific">Dracunculus medinensis</name>
    <name type="common">Guinea worm</name>
    <dbReference type="NCBI Taxonomy" id="318479"/>
    <lineage>
        <taxon>Eukaryota</taxon>
        <taxon>Metazoa</taxon>
        <taxon>Ecdysozoa</taxon>
        <taxon>Nematoda</taxon>
        <taxon>Chromadorea</taxon>
        <taxon>Rhabditida</taxon>
        <taxon>Spirurina</taxon>
        <taxon>Dracunculoidea</taxon>
        <taxon>Dracunculidae</taxon>
        <taxon>Dracunculus</taxon>
    </lineage>
</organism>
<dbReference type="AlphaFoldDB" id="A0A3P7PXV6"/>
<evidence type="ECO:0000313" key="2">
    <source>
        <dbReference type="EMBL" id="VDN59850.1"/>
    </source>
</evidence>
<dbReference type="PANTHER" id="PTHR45945:SF3">
    <property type="entry name" value="REGULATOR OF G-PROTEIN SIGNALING LOCO"/>
    <property type="match status" value="1"/>
</dbReference>
<dbReference type="Gene3D" id="1.10.167.10">
    <property type="entry name" value="Regulator of G-protein Signalling 4, domain 2"/>
    <property type="match status" value="1"/>
</dbReference>
<dbReference type="EMBL" id="UYYG01001192">
    <property type="protein sequence ID" value="VDN59850.1"/>
    <property type="molecule type" value="Genomic_DNA"/>
</dbReference>
<dbReference type="STRING" id="318479.A0A3P7PXV6"/>
<accession>A0A3P7PXV6</accession>
<dbReference type="GO" id="GO:0008277">
    <property type="term" value="P:regulation of G protein-coupled receptor signaling pathway"/>
    <property type="evidence" value="ECO:0007669"/>
    <property type="project" value="TreeGrafter"/>
</dbReference>
<sequence>MTLLSKNFEIYYKIIKLNFYGKNINFYMAVEEYRKIPDSEKRAEMARQIFERHFTLNSAEPVNIDNSTSKTIKDAVLEKCFTANLYDVAQYQIFHLLKYDCWPRYLRSGGVAPTFDDTPDENRATQSLVQSNQTGSTIDPARQAMDALNNRCVRLMPVLYFAADIIVPQALTKTGGTIILLRARHGLSSTAVLKPVLNKFSVDFDNCIVVFSGSLDVISPQAPIGHIGQKCVTVMTQQQYQERLNAPKRETNRDCLISPHYLSAEINLPFYQHGDVAFVELPVDFDIRTGKMNATRMYSNAKVSLLID</sequence>
<dbReference type="PROSITE" id="PS50132">
    <property type="entry name" value="RGS"/>
    <property type="match status" value="1"/>
</dbReference>
<dbReference type="PRINTS" id="PR01301">
    <property type="entry name" value="RGSPROTEIN"/>
</dbReference>